<dbReference type="SUPFAM" id="SSF103481">
    <property type="entry name" value="Multidrug resistance efflux transporter EmrE"/>
    <property type="match status" value="1"/>
</dbReference>
<evidence type="ECO:0000313" key="11">
    <source>
        <dbReference type="Proteomes" id="UP000293583"/>
    </source>
</evidence>
<dbReference type="InterPro" id="IPR037185">
    <property type="entry name" value="EmrE-like"/>
</dbReference>
<comment type="caution">
    <text evidence="10">The sequence shown here is derived from an EMBL/GenBank/DDBJ whole genome shotgun (WGS) entry which is preliminary data.</text>
</comment>
<accession>A0A4Q9BHW1</accession>
<evidence type="ECO:0008006" key="12">
    <source>
        <dbReference type="Google" id="ProtNLM"/>
    </source>
</evidence>
<keyword evidence="4 8" id="KW-0812">Transmembrane</keyword>
<proteinExistence type="inferred from homology"/>
<dbReference type="Gene3D" id="1.10.3730.20">
    <property type="match status" value="1"/>
</dbReference>
<dbReference type="EMBL" id="SEWY01000001">
    <property type="protein sequence ID" value="TBH75441.1"/>
    <property type="molecule type" value="Genomic_DNA"/>
</dbReference>
<dbReference type="PANTHER" id="PTHR30561">
    <property type="entry name" value="SMR FAMILY PROTON-DEPENDENT DRUG EFFLUX TRANSPORTER SUGE"/>
    <property type="match status" value="1"/>
</dbReference>
<feature type="transmembrane region" description="Helical" evidence="9">
    <location>
        <begin position="94"/>
        <end position="115"/>
    </location>
</feature>
<evidence type="ECO:0000256" key="3">
    <source>
        <dbReference type="ARBA" id="ARBA00022475"/>
    </source>
</evidence>
<organism evidence="10 11">
    <name type="scientific">Aquirufa antheringensis</name>
    <dbReference type="NCBI Taxonomy" id="2516559"/>
    <lineage>
        <taxon>Bacteria</taxon>
        <taxon>Pseudomonadati</taxon>
        <taxon>Bacteroidota</taxon>
        <taxon>Cytophagia</taxon>
        <taxon>Cytophagales</taxon>
        <taxon>Flectobacillaceae</taxon>
        <taxon>Aquirufa</taxon>
    </lineage>
</organism>
<evidence type="ECO:0000256" key="9">
    <source>
        <dbReference type="SAM" id="Phobius"/>
    </source>
</evidence>
<evidence type="ECO:0000256" key="7">
    <source>
        <dbReference type="ARBA" id="ARBA00038032"/>
    </source>
</evidence>
<protein>
    <recommendedName>
        <fullName evidence="12">EamA domain-containing protein</fullName>
    </recommendedName>
</protein>
<comment type="subcellular location">
    <subcellularLocation>
        <location evidence="1 8">Cell membrane</location>
        <topology evidence="1 8">Multi-pass membrane protein</topology>
    </subcellularLocation>
</comment>
<keyword evidence="2" id="KW-0813">Transport</keyword>
<dbReference type="Proteomes" id="UP000293583">
    <property type="component" value="Unassembled WGS sequence"/>
</dbReference>
<evidence type="ECO:0000256" key="8">
    <source>
        <dbReference type="RuleBase" id="RU003942"/>
    </source>
</evidence>
<sequence length="143" mass="15965">MRSSIYMPMVDFRTSTRLMLKPWIYLLLASGLEAAWTYSLRKLNISALKTAIVENPLFSAAVGIEFGYLMTYLALGGANIYFLSLSMKSIPMTIAIATWTSVSLILIKMCDIFILKNPTNIYEFFFLALIIVGIVGLKYSAPA</sequence>
<feature type="transmembrane region" description="Helical" evidence="9">
    <location>
        <begin position="121"/>
        <end position="141"/>
    </location>
</feature>
<keyword evidence="6 9" id="KW-0472">Membrane</keyword>
<evidence type="ECO:0000256" key="4">
    <source>
        <dbReference type="ARBA" id="ARBA00022692"/>
    </source>
</evidence>
<dbReference type="InterPro" id="IPR045324">
    <property type="entry name" value="Small_multidrug_res"/>
</dbReference>
<dbReference type="GO" id="GO:0022857">
    <property type="term" value="F:transmembrane transporter activity"/>
    <property type="evidence" value="ECO:0007669"/>
    <property type="project" value="InterPro"/>
</dbReference>
<evidence type="ECO:0000256" key="5">
    <source>
        <dbReference type="ARBA" id="ARBA00022989"/>
    </source>
</evidence>
<keyword evidence="11" id="KW-1185">Reference proteome</keyword>
<evidence type="ECO:0000313" key="10">
    <source>
        <dbReference type="EMBL" id="TBH75441.1"/>
    </source>
</evidence>
<evidence type="ECO:0000256" key="1">
    <source>
        <dbReference type="ARBA" id="ARBA00004651"/>
    </source>
</evidence>
<dbReference type="InterPro" id="IPR000390">
    <property type="entry name" value="Small_drug/metabolite_transptr"/>
</dbReference>
<comment type="similarity">
    <text evidence="7 8">Belongs to the drug/metabolite transporter (DMT) superfamily. Small multidrug resistance (SMR) (TC 2.A.7.1) family.</text>
</comment>
<keyword evidence="3" id="KW-1003">Cell membrane</keyword>
<dbReference type="AlphaFoldDB" id="A0A4Q9BHW1"/>
<gene>
    <name evidence="10" type="ORF">EWU20_02360</name>
</gene>
<name>A0A4Q9BHW1_9BACT</name>
<reference evidence="10 11" key="1">
    <citation type="submission" date="2019-02" db="EMBL/GenBank/DDBJ databases">
        <title>Genome of a new Bacteroidetes strain.</title>
        <authorList>
            <person name="Pitt A."/>
        </authorList>
    </citation>
    <scope>NUCLEOTIDE SEQUENCE [LARGE SCALE GENOMIC DNA]</scope>
    <source>
        <strain evidence="10 11">103A-SOEBACH</strain>
    </source>
</reference>
<dbReference type="GO" id="GO:0005886">
    <property type="term" value="C:plasma membrane"/>
    <property type="evidence" value="ECO:0007669"/>
    <property type="project" value="UniProtKB-SubCell"/>
</dbReference>
<dbReference type="PANTHER" id="PTHR30561:SF1">
    <property type="entry name" value="MULTIDRUG TRANSPORTER EMRE"/>
    <property type="match status" value="1"/>
</dbReference>
<feature type="transmembrane region" description="Helical" evidence="9">
    <location>
        <begin position="58"/>
        <end position="82"/>
    </location>
</feature>
<evidence type="ECO:0000256" key="6">
    <source>
        <dbReference type="ARBA" id="ARBA00023136"/>
    </source>
</evidence>
<evidence type="ECO:0000256" key="2">
    <source>
        <dbReference type="ARBA" id="ARBA00022448"/>
    </source>
</evidence>
<dbReference type="Pfam" id="PF00893">
    <property type="entry name" value="Multi_Drug_Res"/>
    <property type="match status" value="1"/>
</dbReference>
<keyword evidence="5 9" id="KW-1133">Transmembrane helix</keyword>